<gene>
    <name evidence="3" type="ORF">GGR24_001284</name>
</gene>
<proteinExistence type="predicted"/>
<dbReference type="EMBL" id="JACIDR010000002">
    <property type="protein sequence ID" value="MBB3972627.1"/>
    <property type="molecule type" value="Genomic_DNA"/>
</dbReference>
<dbReference type="Proteomes" id="UP000528964">
    <property type="component" value="Unassembled WGS sequence"/>
</dbReference>
<evidence type="ECO:0000313" key="4">
    <source>
        <dbReference type="Proteomes" id="UP000528964"/>
    </source>
</evidence>
<dbReference type="CDD" id="cd02440">
    <property type="entry name" value="AdoMet_MTases"/>
    <property type="match status" value="1"/>
</dbReference>
<protein>
    <submittedName>
        <fullName evidence="3">SAM-dependent methyltransferase</fullName>
    </submittedName>
</protein>
<sequence>MSGNNSSLVTAQPTGQVESFTRRSIQGWIEAGDAEFRRVVLKVNDKPVAASVASRDVDRGGSGTVRHFRFPTKDIWKFLDRGDVLTVETDGVRLPIAGEGDKYLWRRARTGDQSAAQLAEMIDKGYIFDKRGKLQLSKRKDTDWQSRVVSLYRQLNEIFRSEWGYTLFPSYGSMLGAVREQGFIGHDDDFDCGYISEKSDPEDVRQELIGIARRLVDAGFNITLRRTCIHVRRRGEKLRIDIFHFYFGETGELQFPFGYAGEPPYMKEDFTGWSEASLAGHRVFVPANPDKLLAHTYGPNWRTPDPGFSWPKDRKGAAKEANFSELERSDLFWYNHYAAAPLAEPSQLAQHLTASSTKRPQIVDVGCGAGADLAWYAANGAKLVVGFDRSAAAVDLANQRLREGQPVKAVQADATAAGGIQDLVSREQFGPEEKLFVSRLLLNAVEAAAGAKILREVRRAARAGDILVLEYLSDTAPQPPKAQWHRFRQLINRTALEDDLKSLGFEIVPDALPEPGEHIQRTVARASSEKI</sequence>
<dbReference type="RefSeq" id="WP_183394520.1">
    <property type="nucleotide sequence ID" value="NZ_JACIDR010000002.1"/>
</dbReference>
<dbReference type="Pfam" id="PF13649">
    <property type="entry name" value="Methyltransf_25"/>
    <property type="match status" value="1"/>
</dbReference>
<dbReference type="PANTHER" id="PTHR43861">
    <property type="entry name" value="TRANS-ACONITATE 2-METHYLTRANSFERASE-RELATED"/>
    <property type="match status" value="1"/>
</dbReference>
<feature type="domain" description="Methyltransferase" evidence="2">
    <location>
        <begin position="362"/>
        <end position="417"/>
    </location>
</feature>
<evidence type="ECO:0000256" key="1">
    <source>
        <dbReference type="ARBA" id="ARBA00022679"/>
    </source>
</evidence>
<dbReference type="Gene3D" id="3.40.50.150">
    <property type="entry name" value="Vaccinia Virus protein VP39"/>
    <property type="match status" value="1"/>
</dbReference>
<accession>A0A7W6D1Z6</accession>
<keyword evidence="1 3" id="KW-0808">Transferase</keyword>
<dbReference type="GO" id="GO:0032259">
    <property type="term" value="P:methylation"/>
    <property type="evidence" value="ECO:0007669"/>
    <property type="project" value="UniProtKB-KW"/>
</dbReference>
<dbReference type="AlphaFoldDB" id="A0A7W6D1Z6"/>
<dbReference type="InterPro" id="IPR029063">
    <property type="entry name" value="SAM-dependent_MTases_sf"/>
</dbReference>
<evidence type="ECO:0000313" key="3">
    <source>
        <dbReference type="EMBL" id="MBB3972627.1"/>
    </source>
</evidence>
<reference evidence="3 4" key="1">
    <citation type="submission" date="2020-08" db="EMBL/GenBank/DDBJ databases">
        <title>Genomic Encyclopedia of Type Strains, Phase IV (KMG-IV): sequencing the most valuable type-strain genomes for metagenomic binning, comparative biology and taxonomic classification.</title>
        <authorList>
            <person name="Goeker M."/>
        </authorList>
    </citation>
    <scope>NUCLEOTIDE SEQUENCE [LARGE SCALE GENOMIC DNA]</scope>
    <source>
        <strain evidence="3 4">DSM 25481</strain>
    </source>
</reference>
<dbReference type="InterPro" id="IPR041698">
    <property type="entry name" value="Methyltransf_25"/>
</dbReference>
<organism evidence="3 4">
    <name type="scientific">Hansschlegelia beijingensis</name>
    <dbReference type="NCBI Taxonomy" id="1133344"/>
    <lineage>
        <taxon>Bacteria</taxon>
        <taxon>Pseudomonadati</taxon>
        <taxon>Pseudomonadota</taxon>
        <taxon>Alphaproteobacteria</taxon>
        <taxon>Hyphomicrobiales</taxon>
        <taxon>Methylopilaceae</taxon>
        <taxon>Hansschlegelia</taxon>
    </lineage>
</organism>
<dbReference type="GO" id="GO:0008168">
    <property type="term" value="F:methyltransferase activity"/>
    <property type="evidence" value="ECO:0007669"/>
    <property type="project" value="UniProtKB-KW"/>
</dbReference>
<comment type="caution">
    <text evidence="3">The sequence shown here is derived from an EMBL/GenBank/DDBJ whole genome shotgun (WGS) entry which is preliminary data.</text>
</comment>
<dbReference type="SUPFAM" id="SSF53335">
    <property type="entry name" value="S-adenosyl-L-methionine-dependent methyltransferases"/>
    <property type="match status" value="1"/>
</dbReference>
<evidence type="ECO:0000259" key="2">
    <source>
        <dbReference type="Pfam" id="PF13649"/>
    </source>
</evidence>
<keyword evidence="3" id="KW-0489">Methyltransferase</keyword>
<keyword evidence="4" id="KW-1185">Reference proteome</keyword>
<name>A0A7W6D1Z6_9HYPH</name>